<dbReference type="SMART" id="SM00382">
    <property type="entry name" value="AAA"/>
    <property type="match status" value="1"/>
</dbReference>
<proteinExistence type="inferred from homology"/>
<dbReference type="InterPro" id="IPR003593">
    <property type="entry name" value="AAA+_ATPase"/>
</dbReference>
<dbReference type="EMBL" id="UINC01035019">
    <property type="protein sequence ID" value="SVB26752.1"/>
    <property type="molecule type" value="Genomic_DNA"/>
</dbReference>
<dbReference type="GO" id="GO:0005524">
    <property type="term" value="F:ATP binding"/>
    <property type="evidence" value="ECO:0007669"/>
    <property type="project" value="UniProtKB-KW"/>
</dbReference>
<dbReference type="GO" id="GO:0016887">
    <property type="term" value="F:ATP hydrolysis activity"/>
    <property type="evidence" value="ECO:0007669"/>
    <property type="project" value="InterPro"/>
</dbReference>
<dbReference type="GO" id="GO:0017004">
    <property type="term" value="P:cytochrome complex assembly"/>
    <property type="evidence" value="ECO:0007669"/>
    <property type="project" value="UniProtKB-KW"/>
</dbReference>
<keyword evidence="2" id="KW-0813">Transport</keyword>
<dbReference type="Pfam" id="PF00005">
    <property type="entry name" value="ABC_tran"/>
    <property type="match status" value="1"/>
</dbReference>
<gene>
    <name evidence="7" type="ORF">METZ01_LOCUS179606</name>
</gene>
<dbReference type="PROSITE" id="PS50893">
    <property type="entry name" value="ABC_TRANSPORTER_2"/>
    <property type="match status" value="1"/>
</dbReference>
<dbReference type="NCBIfam" id="TIGR01189">
    <property type="entry name" value="ccmA"/>
    <property type="match status" value="1"/>
</dbReference>
<organism evidence="7">
    <name type="scientific">marine metagenome</name>
    <dbReference type="NCBI Taxonomy" id="408172"/>
    <lineage>
        <taxon>unclassified sequences</taxon>
        <taxon>metagenomes</taxon>
        <taxon>ecological metagenomes</taxon>
    </lineage>
</organism>
<evidence type="ECO:0000256" key="5">
    <source>
        <dbReference type="ARBA" id="ARBA00022840"/>
    </source>
</evidence>
<evidence type="ECO:0000256" key="3">
    <source>
        <dbReference type="ARBA" id="ARBA00022741"/>
    </source>
</evidence>
<dbReference type="InterPro" id="IPR027417">
    <property type="entry name" value="P-loop_NTPase"/>
</dbReference>
<dbReference type="SUPFAM" id="SSF52540">
    <property type="entry name" value="P-loop containing nucleoside triphosphate hydrolases"/>
    <property type="match status" value="1"/>
</dbReference>
<dbReference type="CDD" id="cd03230">
    <property type="entry name" value="ABC_DR_subfamily_A"/>
    <property type="match status" value="1"/>
</dbReference>
<name>A0A382CLV5_9ZZZZ</name>
<feature type="domain" description="ABC transporter" evidence="6">
    <location>
        <begin position="5"/>
        <end position="233"/>
    </location>
</feature>
<evidence type="ECO:0000313" key="7">
    <source>
        <dbReference type="EMBL" id="SVB26752.1"/>
    </source>
</evidence>
<dbReference type="GO" id="GO:0022857">
    <property type="term" value="F:transmembrane transporter activity"/>
    <property type="evidence" value="ECO:0007669"/>
    <property type="project" value="InterPro"/>
</dbReference>
<dbReference type="PROSITE" id="PS00211">
    <property type="entry name" value="ABC_TRANSPORTER_1"/>
    <property type="match status" value="1"/>
</dbReference>
<evidence type="ECO:0000256" key="1">
    <source>
        <dbReference type="ARBA" id="ARBA00005417"/>
    </source>
</evidence>
<evidence type="ECO:0000256" key="2">
    <source>
        <dbReference type="ARBA" id="ARBA00022448"/>
    </source>
</evidence>
<dbReference type="PANTHER" id="PTHR42711">
    <property type="entry name" value="ABC TRANSPORTER ATP-BINDING PROTEIN"/>
    <property type="match status" value="1"/>
</dbReference>
<dbReference type="PANTHER" id="PTHR42711:SF5">
    <property type="entry name" value="ABC TRANSPORTER ATP-BINDING PROTEIN NATA"/>
    <property type="match status" value="1"/>
</dbReference>
<dbReference type="InterPro" id="IPR050763">
    <property type="entry name" value="ABC_transporter_ATP-binding"/>
</dbReference>
<keyword evidence="5" id="KW-0067">ATP-binding</keyword>
<keyword evidence="4" id="KW-0201">Cytochrome c-type biogenesis</keyword>
<dbReference type="InterPro" id="IPR003439">
    <property type="entry name" value="ABC_transporter-like_ATP-bd"/>
</dbReference>
<evidence type="ECO:0000259" key="6">
    <source>
        <dbReference type="PROSITE" id="PS50893"/>
    </source>
</evidence>
<dbReference type="InterPro" id="IPR017871">
    <property type="entry name" value="ABC_transporter-like_CS"/>
</dbReference>
<protein>
    <recommendedName>
        <fullName evidence="6">ABC transporter domain-containing protein</fullName>
    </recommendedName>
</protein>
<accession>A0A382CLV5</accession>
<comment type="similarity">
    <text evidence="1">Belongs to the ABC transporter superfamily.</text>
</comment>
<dbReference type="Gene3D" id="3.40.50.300">
    <property type="entry name" value="P-loop containing nucleotide triphosphate hydrolases"/>
    <property type="match status" value="1"/>
</dbReference>
<sequence length="234" mass="26647">MPAILSLEHITKRFGYRCILNDISFSIETGEFVTLIGNNGAGKSTLLRIISTLSKPTHGRITFNGTNQKESLREWRQKIGIISHENRLYGDLSSVDNLRVFGTLYGVEDLERKTDQVLQKTDLFHVARLPVGNFSSGMKKRLMIARLMLCKPEILILDEPFTGLDQHSNQWFQNYLTAFHQQGGTVIMVTHQLELGLKLATRVLVLHQQRIQHDDSASELSIDQCVDWLDNNEI</sequence>
<keyword evidence="3" id="KW-0547">Nucleotide-binding</keyword>
<dbReference type="AlphaFoldDB" id="A0A382CLV5"/>
<reference evidence="7" key="1">
    <citation type="submission" date="2018-05" db="EMBL/GenBank/DDBJ databases">
        <authorList>
            <person name="Lanie J.A."/>
            <person name="Ng W.-L."/>
            <person name="Kazmierczak K.M."/>
            <person name="Andrzejewski T.M."/>
            <person name="Davidsen T.M."/>
            <person name="Wayne K.J."/>
            <person name="Tettelin H."/>
            <person name="Glass J.I."/>
            <person name="Rusch D."/>
            <person name="Podicherti R."/>
            <person name="Tsui H.-C.T."/>
            <person name="Winkler M.E."/>
        </authorList>
    </citation>
    <scope>NUCLEOTIDE SEQUENCE</scope>
</reference>
<dbReference type="InterPro" id="IPR005895">
    <property type="entry name" value="ABC_transptr_haem_export_CcmA"/>
</dbReference>
<evidence type="ECO:0000256" key="4">
    <source>
        <dbReference type="ARBA" id="ARBA00022748"/>
    </source>
</evidence>